<reference evidence="2 3" key="1">
    <citation type="submission" date="2015-07" db="EMBL/GenBank/DDBJ databases">
        <title>Comparative genomics of the Sigatoka disease complex on banana suggests a link between parallel evolutionary changes in Pseudocercospora fijiensis and Pseudocercospora eumusae and increased virulence on the banana host.</title>
        <authorList>
            <person name="Chang T.-C."/>
            <person name="Salvucci A."/>
            <person name="Crous P.W."/>
            <person name="Stergiopoulos I."/>
        </authorList>
    </citation>
    <scope>NUCLEOTIDE SEQUENCE [LARGE SCALE GENOMIC DNA]</scope>
    <source>
        <strain evidence="2 3">CBS 114824</strain>
    </source>
</reference>
<proteinExistence type="predicted"/>
<accession>A0A139GXD9</accession>
<keyword evidence="3" id="KW-1185">Reference proteome</keyword>
<gene>
    <name evidence="2" type="ORF">AC578_1116</name>
</gene>
<evidence type="ECO:0000256" key="1">
    <source>
        <dbReference type="SAM" id="MobiDB-lite"/>
    </source>
</evidence>
<evidence type="ECO:0000313" key="3">
    <source>
        <dbReference type="Proteomes" id="UP000070133"/>
    </source>
</evidence>
<protein>
    <submittedName>
        <fullName evidence="2">Uncharacterized protein</fullName>
    </submittedName>
</protein>
<feature type="compositionally biased region" description="Low complexity" evidence="1">
    <location>
        <begin position="410"/>
        <end position="442"/>
    </location>
</feature>
<evidence type="ECO:0000313" key="2">
    <source>
        <dbReference type="EMBL" id="KXS94874.1"/>
    </source>
</evidence>
<feature type="compositionally biased region" description="Polar residues" evidence="1">
    <location>
        <begin position="389"/>
        <end position="404"/>
    </location>
</feature>
<dbReference type="Proteomes" id="UP000070133">
    <property type="component" value="Unassembled WGS sequence"/>
</dbReference>
<feature type="region of interest" description="Disordered" evidence="1">
    <location>
        <begin position="765"/>
        <end position="784"/>
    </location>
</feature>
<comment type="caution">
    <text evidence="2">The sequence shown here is derived from an EMBL/GenBank/DDBJ whole genome shotgun (WGS) entry which is preliminary data.</text>
</comment>
<dbReference type="STRING" id="321146.A0A139GXD9"/>
<sequence length="891" mass="96998">MARLYNPRQTAVSLPAKMVDPVNACATDTTLPISNEDVQQLQDLAKDSETTDKALELLRDLWQRGCCSCHGTGSAPDAVTSLLQQRLGQPLIKRLRSLIEETVMKEASRDLGQAWRSLHNAAAWKAVTSLGTWALFGPGCRSAGLMIGVRRLLAEKAVKDGDICDSNQDTDYDCETLSAHEVMNRLYKQQRIRWISHERTNMKGVARAVEWAPADAKNALKVLQTERHSGTAENLSRFSQTEISDCTKALSSNPKTPSPRRQNRQARLYLFSSSSFMPRDGGGASTSKAASPEIEKARRDQEPVRTRGTDSSLFSLELPGVDGSAMRENSTSLFQPRPPALNRSTTYDDDASLRYSELPADNGSPMDDDDTSFSYSELPAGNGPPICDDSTSFSRSEFADTTGQPMCDDGTTSSLSGSSPSCADTSSAAAAARDQAPSRAIARGPCSDPHPDPHPAHQHLRFSKPTVNDKLDLDDNDFSDTDSVSPCDADMAPKRQRCWSPAEFAPVFLKRPRAANNAGARGSDNAQAADCVSIAQACFNTIQRTSTDTDDPLVALARNPQSGVIVGLVRVDAASPPSPHCWCLCTINTENQITMYCDPTISNPLQATARDHFLQCPLVADRRLDAASTPTTFLPFPEARMHGGTLDTHSALACAIATAMLCLAGKDVPESLDVAAWYFAIRACSTSPGDSHPEPLLPDFAALARTRLPFEPDAQPGAGSEASVNEHKRLVAARFRPLHDARAAVQSYIGELDLLQEVRDWASTQHSDGSDDFTLTLPPPERPGVAHQKDFLRTQIASLRSMSISCQDSWISDALAEHESKLAELEADAMPSAGAAVEEDDVFCKRLNELDYLCTVARRKAGDMDEKISQRLRKQAKDFIASIEEWNVRDE</sequence>
<name>A0A139GXD9_9PEZI</name>
<organism evidence="2 3">
    <name type="scientific">Pseudocercospora eumusae</name>
    <dbReference type="NCBI Taxonomy" id="321146"/>
    <lineage>
        <taxon>Eukaryota</taxon>
        <taxon>Fungi</taxon>
        <taxon>Dikarya</taxon>
        <taxon>Ascomycota</taxon>
        <taxon>Pezizomycotina</taxon>
        <taxon>Dothideomycetes</taxon>
        <taxon>Dothideomycetidae</taxon>
        <taxon>Mycosphaerellales</taxon>
        <taxon>Mycosphaerellaceae</taxon>
        <taxon>Pseudocercospora</taxon>
    </lineage>
</organism>
<dbReference type="EMBL" id="LFZN01000251">
    <property type="protein sequence ID" value="KXS94874.1"/>
    <property type="molecule type" value="Genomic_DNA"/>
</dbReference>
<feature type="compositionally biased region" description="Basic and acidic residues" evidence="1">
    <location>
        <begin position="293"/>
        <end position="308"/>
    </location>
</feature>
<dbReference type="AlphaFoldDB" id="A0A139GXD9"/>
<dbReference type="OrthoDB" id="10632803at2759"/>
<feature type="region of interest" description="Disordered" evidence="1">
    <location>
        <begin position="272"/>
        <end position="492"/>
    </location>
</feature>